<evidence type="ECO:0000256" key="1">
    <source>
        <dbReference type="SAM" id="MobiDB-lite"/>
    </source>
</evidence>
<dbReference type="Proteomes" id="UP000092583">
    <property type="component" value="Unassembled WGS sequence"/>
</dbReference>
<keyword evidence="3" id="KW-1185">Reference proteome</keyword>
<sequence length="59" mass="6334">MTSITSGYTSYESPPSPPATEEERESIPSLAQDAYELLGQQESKLGPIVELEGYGGNLD</sequence>
<feature type="compositionally biased region" description="Low complexity" evidence="1">
    <location>
        <begin position="1"/>
        <end position="13"/>
    </location>
</feature>
<dbReference type="AlphaFoldDB" id="A0A1B9IMY2"/>
<name>A0A1B9IMY2_9TREE</name>
<protein>
    <submittedName>
        <fullName evidence="2">Uncharacterized protein</fullName>
    </submittedName>
</protein>
<proteinExistence type="predicted"/>
<accession>A0A1B9IMY2</accession>
<reference evidence="3" key="2">
    <citation type="submission" date="2013-12" db="EMBL/GenBank/DDBJ databases">
        <title>Evolution of pathogenesis and genome organization in the Tremellales.</title>
        <authorList>
            <person name="Cuomo C."/>
            <person name="Litvintseva A."/>
            <person name="Heitman J."/>
            <person name="Chen Y."/>
            <person name="Sun S."/>
            <person name="Springer D."/>
            <person name="Dromer F."/>
            <person name="Young S."/>
            <person name="Zeng Q."/>
            <person name="Chapman S."/>
            <person name="Gujja S."/>
            <person name="Saif S."/>
            <person name="Birren B."/>
        </authorList>
    </citation>
    <scope>NUCLEOTIDE SEQUENCE [LARGE SCALE GENOMIC DNA]</scope>
    <source>
        <strain evidence="3">CBS 10435</strain>
    </source>
</reference>
<evidence type="ECO:0000313" key="2">
    <source>
        <dbReference type="EMBL" id="OCF56724.1"/>
    </source>
</evidence>
<dbReference type="EMBL" id="KI669464">
    <property type="protein sequence ID" value="OCF56724.1"/>
    <property type="molecule type" value="Genomic_DNA"/>
</dbReference>
<organism evidence="2 3">
    <name type="scientific">Kwoniella mangroviensis CBS 10435</name>
    <dbReference type="NCBI Taxonomy" id="1331196"/>
    <lineage>
        <taxon>Eukaryota</taxon>
        <taxon>Fungi</taxon>
        <taxon>Dikarya</taxon>
        <taxon>Basidiomycota</taxon>
        <taxon>Agaricomycotina</taxon>
        <taxon>Tremellomycetes</taxon>
        <taxon>Tremellales</taxon>
        <taxon>Cryptococcaceae</taxon>
        <taxon>Kwoniella</taxon>
    </lineage>
</organism>
<feature type="region of interest" description="Disordered" evidence="1">
    <location>
        <begin position="1"/>
        <end position="28"/>
    </location>
</feature>
<evidence type="ECO:0000313" key="3">
    <source>
        <dbReference type="Proteomes" id="UP000092583"/>
    </source>
</evidence>
<reference evidence="2 3" key="1">
    <citation type="submission" date="2013-07" db="EMBL/GenBank/DDBJ databases">
        <title>The Genome Sequence of Kwoniella mangroviensis CBS10435.</title>
        <authorList>
            <consortium name="The Broad Institute Genome Sequencing Platform"/>
            <person name="Cuomo C."/>
            <person name="Litvintseva A."/>
            <person name="Chen Y."/>
            <person name="Heitman J."/>
            <person name="Sun S."/>
            <person name="Springer D."/>
            <person name="Dromer F."/>
            <person name="Young S.K."/>
            <person name="Zeng Q."/>
            <person name="Gargeya S."/>
            <person name="Fitzgerald M."/>
            <person name="Abouelleil A."/>
            <person name="Alvarado L."/>
            <person name="Berlin A.M."/>
            <person name="Chapman S.B."/>
            <person name="Dewar J."/>
            <person name="Goldberg J."/>
            <person name="Griggs A."/>
            <person name="Gujja S."/>
            <person name="Hansen M."/>
            <person name="Howarth C."/>
            <person name="Imamovic A."/>
            <person name="Larimer J."/>
            <person name="McCowan C."/>
            <person name="Murphy C."/>
            <person name="Pearson M."/>
            <person name="Priest M."/>
            <person name="Roberts A."/>
            <person name="Saif S."/>
            <person name="Shea T."/>
            <person name="Sykes S."/>
            <person name="Wortman J."/>
            <person name="Nusbaum C."/>
            <person name="Birren B."/>
        </authorList>
    </citation>
    <scope>NUCLEOTIDE SEQUENCE [LARGE SCALE GENOMIC DNA]</scope>
    <source>
        <strain evidence="2 3">CBS 10435</strain>
    </source>
</reference>
<gene>
    <name evidence="2" type="ORF">L486_05578</name>
</gene>